<keyword evidence="5" id="KW-1185">Reference proteome</keyword>
<keyword evidence="2" id="KW-0456">Lyase</keyword>
<reference evidence="4 5" key="1">
    <citation type="journal article" date="2018" name="Mol. Biol. Evol.">
        <title>Broad Genomic Sampling Reveals a Smut Pathogenic Ancestry of the Fungal Clade Ustilaginomycotina.</title>
        <authorList>
            <person name="Kijpornyongpan T."/>
            <person name="Mondo S.J."/>
            <person name="Barry K."/>
            <person name="Sandor L."/>
            <person name="Lee J."/>
            <person name="Lipzen A."/>
            <person name="Pangilinan J."/>
            <person name="LaButti K."/>
            <person name="Hainaut M."/>
            <person name="Henrissat B."/>
            <person name="Grigoriev I.V."/>
            <person name="Spatafora J.W."/>
            <person name="Aime M.C."/>
        </authorList>
    </citation>
    <scope>NUCLEOTIDE SEQUENCE [LARGE SCALE GENOMIC DNA]</scope>
    <source>
        <strain evidence="4 5">MCA 3882</strain>
    </source>
</reference>
<comment type="similarity">
    <text evidence="1">Belongs to the DSD1 family.</text>
</comment>
<dbReference type="AlphaFoldDB" id="A0A316V9I4"/>
<dbReference type="STRING" id="1280837.A0A316V9I4"/>
<organism evidence="4 5">
    <name type="scientific">Meira miltonrushii</name>
    <dbReference type="NCBI Taxonomy" id="1280837"/>
    <lineage>
        <taxon>Eukaryota</taxon>
        <taxon>Fungi</taxon>
        <taxon>Dikarya</taxon>
        <taxon>Basidiomycota</taxon>
        <taxon>Ustilaginomycotina</taxon>
        <taxon>Exobasidiomycetes</taxon>
        <taxon>Exobasidiales</taxon>
        <taxon>Brachybasidiaceae</taxon>
        <taxon>Meira</taxon>
    </lineage>
</organism>
<proteinExistence type="inferred from homology"/>
<evidence type="ECO:0000313" key="4">
    <source>
        <dbReference type="EMBL" id="PWN34160.1"/>
    </source>
</evidence>
<dbReference type="InterPro" id="IPR029066">
    <property type="entry name" value="PLP-binding_barrel"/>
</dbReference>
<gene>
    <name evidence="4" type="ORF">FA14DRAFT_124625</name>
</gene>
<dbReference type="InterPro" id="IPR026956">
    <property type="entry name" value="D-ser_dehydrat-like_dom"/>
</dbReference>
<dbReference type="OrthoDB" id="20198at2759"/>
<dbReference type="Pfam" id="PF14031">
    <property type="entry name" value="D-ser_dehydrat"/>
    <property type="match status" value="1"/>
</dbReference>
<evidence type="ECO:0000259" key="3">
    <source>
        <dbReference type="SMART" id="SM01119"/>
    </source>
</evidence>
<dbReference type="InterPro" id="IPR051466">
    <property type="entry name" value="D-amino_acid_metab_enzyme"/>
</dbReference>
<dbReference type="Pfam" id="PF01168">
    <property type="entry name" value="Ala_racemase_N"/>
    <property type="match status" value="1"/>
</dbReference>
<dbReference type="GeneID" id="37018436"/>
<dbReference type="InParanoid" id="A0A316V9I4"/>
<name>A0A316V9I4_9BASI</name>
<dbReference type="SUPFAM" id="SSF51419">
    <property type="entry name" value="PLP-binding barrel"/>
    <property type="match status" value="1"/>
</dbReference>
<dbReference type="Gene3D" id="2.40.37.20">
    <property type="entry name" value="D-serine dehydratase-like domain"/>
    <property type="match status" value="1"/>
</dbReference>
<dbReference type="RefSeq" id="XP_025354462.1">
    <property type="nucleotide sequence ID" value="XM_025496655.1"/>
</dbReference>
<sequence length="408" mass="43903">MTEAPISSLIPLPSTDVLRARFVGRPINELPTPSILLDKAKLQYNCEQMLQTVEQWDCMFRAHVKTLKTAESTTAQVGQSREKAIIVSTLAEAWGAVQSGLVKQGIVKDIYSDLKVLIDHPNQVKALQAALETDLGKFPPMNVFIKIDCGYVRAGLSVDSPVLPILVQTLAQSSQLCIFGVYTHAGFSYDSKNSNEANSYLSTEMQSLDRAAQLVKQVSSSIPSAKIRTPLVLSVGSTPTAHAAGTSGQSGAAVAMKSKLTGGELELHAGNYPALDLQQVATNAIPNAQIPGIERCALSVLATITASYPSRDEAMLDGGGIAFAKDLGPIPGYGHVVWPKAYIGWQLGRVAQEHGVMTLRPVLGDKVQIIPQHACMTAAAHPWYFVFDSSTSEQVPTVVDIWVPWKGW</sequence>
<evidence type="ECO:0000256" key="1">
    <source>
        <dbReference type="ARBA" id="ARBA00005323"/>
    </source>
</evidence>
<dbReference type="GO" id="GO:0008721">
    <property type="term" value="F:D-serine ammonia-lyase activity"/>
    <property type="evidence" value="ECO:0007669"/>
    <property type="project" value="TreeGrafter"/>
</dbReference>
<dbReference type="EMBL" id="KZ819604">
    <property type="protein sequence ID" value="PWN34160.1"/>
    <property type="molecule type" value="Genomic_DNA"/>
</dbReference>
<dbReference type="SMART" id="SM01119">
    <property type="entry name" value="D-ser_dehydrat"/>
    <property type="match status" value="1"/>
</dbReference>
<feature type="domain" description="D-serine dehydratase-like" evidence="3">
    <location>
        <begin position="297"/>
        <end position="388"/>
    </location>
</feature>
<dbReference type="PANTHER" id="PTHR28004:SF2">
    <property type="entry name" value="D-SERINE DEHYDRATASE"/>
    <property type="match status" value="1"/>
</dbReference>
<dbReference type="InterPro" id="IPR001608">
    <property type="entry name" value="Ala_racemase_N"/>
</dbReference>
<dbReference type="GO" id="GO:0036088">
    <property type="term" value="P:D-serine catabolic process"/>
    <property type="evidence" value="ECO:0007669"/>
    <property type="project" value="TreeGrafter"/>
</dbReference>
<dbReference type="InterPro" id="IPR042208">
    <property type="entry name" value="D-ser_dehydrat-like_sf"/>
</dbReference>
<accession>A0A316V9I4</accession>
<evidence type="ECO:0000256" key="2">
    <source>
        <dbReference type="ARBA" id="ARBA00023239"/>
    </source>
</evidence>
<evidence type="ECO:0000313" key="5">
    <source>
        <dbReference type="Proteomes" id="UP000245771"/>
    </source>
</evidence>
<dbReference type="Proteomes" id="UP000245771">
    <property type="component" value="Unassembled WGS sequence"/>
</dbReference>
<dbReference type="PANTHER" id="PTHR28004">
    <property type="entry name" value="ZGC:162816-RELATED"/>
    <property type="match status" value="1"/>
</dbReference>
<dbReference type="FunCoup" id="A0A316V9I4">
    <property type="interactions" value="29"/>
</dbReference>
<protein>
    <recommendedName>
        <fullName evidence="3">D-serine dehydratase-like domain-containing protein</fullName>
    </recommendedName>
</protein>
<dbReference type="Gene3D" id="3.20.20.10">
    <property type="entry name" value="Alanine racemase"/>
    <property type="match status" value="1"/>
</dbReference>